<dbReference type="EMBL" id="QJJU01000001">
    <property type="protein sequence ID" value="PXX13031.1"/>
    <property type="molecule type" value="Genomic_DNA"/>
</dbReference>
<feature type="chain" id="PRO_5016441175" description="PASTA domain-containing protein" evidence="2">
    <location>
        <begin position="30"/>
        <end position="128"/>
    </location>
</feature>
<evidence type="ECO:0000256" key="1">
    <source>
        <dbReference type="SAM" id="MobiDB-lite"/>
    </source>
</evidence>
<keyword evidence="2" id="KW-0732">Signal</keyword>
<feature type="region of interest" description="Disordered" evidence="1">
    <location>
        <begin position="101"/>
        <end position="128"/>
    </location>
</feature>
<dbReference type="Proteomes" id="UP000247781">
    <property type="component" value="Unassembled WGS sequence"/>
</dbReference>
<evidence type="ECO:0000313" key="4">
    <source>
        <dbReference type="Proteomes" id="UP000247781"/>
    </source>
</evidence>
<dbReference type="RefSeq" id="WP_110314193.1">
    <property type="nucleotide sequence ID" value="NZ_QJJU01000001.1"/>
</dbReference>
<evidence type="ECO:0000256" key="2">
    <source>
        <dbReference type="SAM" id="SignalP"/>
    </source>
</evidence>
<accession>A0A318I2V6</accession>
<evidence type="ECO:0008006" key="5">
    <source>
        <dbReference type="Google" id="ProtNLM"/>
    </source>
</evidence>
<dbReference type="OrthoDB" id="4639663at2"/>
<dbReference type="AlphaFoldDB" id="A0A318I2V6"/>
<gene>
    <name evidence="3" type="ORF">C8E89_101179</name>
</gene>
<keyword evidence="4" id="KW-1185">Reference proteome</keyword>
<reference evidence="4" key="1">
    <citation type="submission" date="2018-05" db="EMBL/GenBank/DDBJ databases">
        <authorList>
            <person name="Deangelis K."/>
            <person name="Huntemann M."/>
            <person name="Clum A."/>
            <person name="Pillay M."/>
            <person name="Palaniappan K."/>
            <person name="Varghese N."/>
            <person name="Mikhailova N."/>
            <person name="Stamatis D."/>
            <person name="Reddy T."/>
            <person name="Daum C."/>
            <person name="Shapiro N."/>
            <person name="Ivanova N."/>
            <person name="Kyrpides N."/>
            <person name="Woyke T."/>
        </authorList>
    </citation>
    <scope>NUCLEOTIDE SEQUENCE [LARGE SCALE GENOMIC DNA]</scope>
    <source>
        <strain evidence="4">GAS496</strain>
    </source>
</reference>
<feature type="signal peptide" evidence="2">
    <location>
        <begin position="1"/>
        <end position="29"/>
    </location>
</feature>
<name>A0A318I2V6_9MYCO</name>
<organism evidence="3 4">
    <name type="scientific">Mycolicibacterium moriokaense</name>
    <dbReference type="NCBI Taxonomy" id="39691"/>
    <lineage>
        <taxon>Bacteria</taxon>
        <taxon>Bacillati</taxon>
        <taxon>Actinomycetota</taxon>
        <taxon>Actinomycetes</taxon>
        <taxon>Mycobacteriales</taxon>
        <taxon>Mycobacteriaceae</taxon>
        <taxon>Mycolicibacterium</taxon>
    </lineage>
</organism>
<protein>
    <recommendedName>
        <fullName evidence="5">PASTA domain-containing protein</fullName>
    </recommendedName>
</protein>
<proteinExistence type="predicted"/>
<reference evidence="3 4" key="2">
    <citation type="submission" date="2018-06" db="EMBL/GenBank/DDBJ databases">
        <title>Sequencing of bacterial isolates from soil warming experiment in Harvard Forest, Massachusetts, USA.</title>
        <authorList>
            <person name="Deangelis K.PhD."/>
        </authorList>
    </citation>
    <scope>NUCLEOTIDE SEQUENCE [LARGE SCALE GENOMIC DNA]</scope>
    <source>
        <strain evidence="3 4">GAS496</strain>
    </source>
</reference>
<sequence>MRKFGVYATTAVGATAVAMAFFGTGIAAADNYAGQTYSDAKSAISNAGKKAVIASRSGDTLPDDKCIVTHSQAAPWIKGTNFKPDTKTVLVNLNCNATVANAEDPGNSAGSPEGRAAIKAAATPNSGG</sequence>
<evidence type="ECO:0000313" key="3">
    <source>
        <dbReference type="EMBL" id="PXX13031.1"/>
    </source>
</evidence>
<comment type="caution">
    <text evidence="3">The sequence shown here is derived from an EMBL/GenBank/DDBJ whole genome shotgun (WGS) entry which is preliminary data.</text>
</comment>